<evidence type="ECO:0000313" key="4">
    <source>
        <dbReference type="EMBL" id="CAK5270613.1"/>
    </source>
</evidence>
<dbReference type="Pfam" id="PF20152">
    <property type="entry name" value="DUF6534"/>
    <property type="match status" value="1"/>
</dbReference>
<evidence type="ECO:0000313" key="5">
    <source>
        <dbReference type="Proteomes" id="UP001295794"/>
    </source>
</evidence>
<proteinExistence type="predicted"/>
<feature type="compositionally biased region" description="Polar residues" evidence="1">
    <location>
        <begin position="389"/>
        <end position="398"/>
    </location>
</feature>
<feature type="transmembrane region" description="Helical" evidence="2">
    <location>
        <begin position="122"/>
        <end position="145"/>
    </location>
</feature>
<gene>
    <name evidence="4" type="ORF">MYCIT1_LOCUS15174</name>
</gene>
<accession>A0AAD2H6X4</accession>
<feature type="transmembrane region" description="Helical" evidence="2">
    <location>
        <begin position="152"/>
        <end position="174"/>
    </location>
</feature>
<dbReference type="InterPro" id="IPR045339">
    <property type="entry name" value="DUF6534"/>
</dbReference>
<feature type="region of interest" description="Disordered" evidence="1">
    <location>
        <begin position="359"/>
        <end position="398"/>
    </location>
</feature>
<feature type="transmembrane region" description="Helical" evidence="2">
    <location>
        <begin position="186"/>
        <end position="210"/>
    </location>
</feature>
<evidence type="ECO:0000256" key="2">
    <source>
        <dbReference type="SAM" id="Phobius"/>
    </source>
</evidence>
<keyword evidence="5" id="KW-1185">Reference proteome</keyword>
<dbReference type="EMBL" id="CAVNYO010000168">
    <property type="protein sequence ID" value="CAK5270613.1"/>
    <property type="molecule type" value="Genomic_DNA"/>
</dbReference>
<keyword evidence="2" id="KW-0472">Membrane</keyword>
<comment type="caution">
    <text evidence="4">The sequence shown here is derived from an EMBL/GenBank/DDBJ whole genome shotgun (WGS) entry which is preliminary data.</text>
</comment>
<name>A0AAD2H6X4_9AGAR</name>
<feature type="transmembrane region" description="Helical" evidence="2">
    <location>
        <begin position="84"/>
        <end position="110"/>
    </location>
</feature>
<keyword evidence="2" id="KW-1133">Transmembrane helix</keyword>
<evidence type="ECO:0000256" key="1">
    <source>
        <dbReference type="SAM" id="MobiDB-lite"/>
    </source>
</evidence>
<keyword evidence="2" id="KW-0812">Transmembrane</keyword>
<feature type="domain" description="DUF6534" evidence="3">
    <location>
        <begin position="199"/>
        <end position="284"/>
    </location>
</feature>
<feature type="transmembrane region" description="Helical" evidence="2">
    <location>
        <begin position="46"/>
        <end position="72"/>
    </location>
</feature>
<dbReference type="AlphaFoldDB" id="A0AAD2H6X4"/>
<evidence type="ECO:0000259" key="3">
    <source>
        <dbReference type="Pfam" id="PF20152"/>
    </source>
</evidence>
<organism evidence="4 5">
    <name type="scientific">Mycena citricolor</name>
    <dbReference type="NCBI Taxonomy" id="2018698"/>
    <lineage>
        <taxon>Eukaryota</taxon>
        <taxon>Fungi</taxon>
        <taxon>Dikarya</taxon>
        <taxon>Basidiomycota</taxon>
        <taxon>Agaricomycotina</taxon>
        <taxon>Agaricomycetes</taxon>
        <taxon>Agaricomycetidae</taxon>
        <taxon>Agaricales</taxon>
        <taxon>Marasmiineae</taxon>
        <taxon>Mycenaceae</taxon>
        <taxon>Mycena</taxon>
    </lineage>
</organism>
<dbReference type="Proteomes" id="UP001295794">
    <property type="component" value="Unassembled WGS sequence"/>
</dbReference>
<protein>
    <recommendedName>
        <fullName evidence="3">DUF6534 domain-containing protein</fullName>
    </recommendedName>
</protein>
<feature type="transmembrane region" description="Helical" evidence="2">
    <location>
        <begin position="236"/>
        <end position="259"/>
    </location>
</feature>
<sequence>MTQVFHPLSSAFLQNGLSSAHSAGARMSAPDADGPRPDMGPFLFSYGTQLAGTWVNMMLFACELVLATRYLLRPHRPRVHRLGIAVMLLADTICTLAVDSIVLTTVLSIFGKLTFRSDTIPTTISILATYITAAIEQSFLCQLYYILSRKKLATLLIVSCSALHLAISFAGGIMLQISGVGAFPSIFQVTAVGAITCSATDVLIAGLVGYELNKIRLMTSKGPGHSARLLGIVRRVLFLSLISGAIVASTTLLMMILFIRRNVVFDMLFFCQGRVYALTLLINFLSGPQSASTGITAQPDSAAPHSVGATTPQFAPYCYEEEEDDDDVANSKAMQPIQMDPKSQSSSVAGHSIPIPLWELTHGSTSSTHSRETPAGNSSEADSPGAPDTSKSVSSSQS</sequence>
<reference evidence="4" key="1">
    <citation type="submission" date="2023-11" db="EMBL/GenBank/DDBJ databases">
        <authorList>
            <person name="De Vega J J."/>
            <person name="De Vega J J."/>
        </authorList>
    </citation>
    <scope>NUCLEOTIDE SEQUENCE</scope>
</reference>